<protein>
    <submittedName>
        <fullName evidence="1">Uncharacterized protein</fullName>
    </submittedName>
</protein>
<name>A0A369JZF0_HYPMA</name>
<feature type="non-terminal residue" evidence="1">
    <location>
        <position position="1"/>
    </location>
</feature>
<feature type="non-terminal residue" evidence="1">
    <location>
        <position position="93"/>
    </location>
</feature>
<comment type="caution">
    <text evidence="1">The sequence shown here is derived from an EMBL/GenBank/DDBJ whole genome shotgun (WGS) entry which is preliminary data.</text>
</comment>
<dbReference type="InParanoid" id="A0A369JZF0"/>
<evidence type="ECO:0000313" key="1">
    <source>
        <dbReference type="EMBL" id="RDB27739.1"/>
    </source>
</evidence>
<sequence>SANPKVRHFSLRKAIEGLLEVIAQSRVSIHSLNLPQGRVVNGVQLNLRCPIRFFKLEIIQAQVGHISEVPCKSHEVFVTDYVEMTSTSCGSVV</sequence>
<dbReference type="AlphaFoldDB" id="A0A369JZF0"/>
<gene>
    <name evidence="1" type="ORF">Hypma_003172</name>
</gene>
<keyword evidence="2" id="KW-1185">Reference proteome</keyword>
<accession>A0A369JZF0</accession>
<organism evidence="1 2">
    <name type="scientific">Hypsizygus marmoreus</name>
    <name type="common">White beech mushroom</name>
    <name type="synonym">Agaricus marmoreus</name>
    <dbReference type="NCBI Taxonomy" id="39966"/>
    <lineage>
        <taxon>Eukaryota</taxon>
        <taxon>Fungi</taxon>
        <taxon>Dikarya</taxon>
        <taxon>Basidiomycota</taxon>
        <taxon>Agaricomycotina</taxon>
        <taxon>Agaricomycetes</taxon>
        <taxon>Agaricomycetidae</taxon>
        <taxon>Agaricales</taxon>
        <taxon>Tricholomatineae</taxon>
        <taxon>Lyophyllaceae</taxon>
        <taxon>Hypsizygus</taxon>
    </lineage>
</organism>
<dbReference type="EMBL" id="LUEZ02000014">
    <property type="protein sequence ID" value="RDB27739.1"/>
    <property type="molecule type" value="Genomic_DNA"/>
</dbReference>
<reference evidence="1" key="1">
    <citation type="submission" date="2018-04" db="EMBL/GenBank/DDBJ databases">
        <title>Whole genome sequencing of Hypsizygus marmoreus.</title>
        <authorList>
            <person name="Choi I.-G."/>
            <person name="Min B."/>
            <person name="Kim J.-G."/>
            <person name="Kim S."/>
            <person name="Oh Y.-L."/>
            <person name="Kong W.-S."/>
            <person name="Park H."/>
            <person name="Jeong J."/>
            <person name="Song E.-S."/>
        </authorList>
    </citation>
    <scope>NUCLEOTIDE SEQUENCE [LARGE SCALE GENOMIC DNA]</scope>
    <source>
        <strain evidence="1">51987-8</strain>
    </source>
</reference>
<proteinExistence type="predicted"/>
<dbReference type="Proteomes" id="UP000076154">
    <property type="component" value="Unassembled WGS sequence"/>
</dbReference>
<evidence type="ECO:0000313" key="2">
    <source>
        <dbReference type="Proteomes" id="UP000076154"/>
    </source>
</evidence>